<evidence type="ECO:0000256" key="1">
    <source>
        <dbReference type="SAM" id="Phobius"/>
    </source>
</evidence>
<evidence type="ECO:0000313" key="3">
    <source>
        <dbReference type="Proteomes" id="UP000642748"/>
    </source>
</evidence>
<comment type="caution">
    <text evidence="2">The sequence shown here is derived from an EMBL/GenBank/DDBJ whole genome shotgun (WGS) entry which is preliminary data.</text>
</comment>
<protein>
    <submittedName>
        <fullName evidence="2">Uncharacterized protein</fullName>
    </submittedName>
</protein>
<proteinExistence type="predicted"/>
<feature type="transmembrane region" description="Helical" evidence="1">
    <location>
        <begin position="12"/>
        <end position="33"/>
    </location>
</feature>
<name>A0A8J3VVE9_9ACTN</name>
<dbReference type="AlphaFoldDB" id="A0A8J3VVE9"/>
<dbReference type="EMBL" id="BONZ01000083">
    <property type="protein sequence ID" value="GIH19648.1"/>
    <property type="molecule type" value="Genomic_DNA"/>
</dbReference>
<keyword evidence="1" id="KW-1133">Transmembrane helix</keyword>
<feature type="transmembrane region" description="Helical" evidence="1">
    <location>
        <begin position="39"/>
        <end position="61"/>
    </location>
</feature>
<keyword evidence="3" id="KW-1185">Reference proteome</keyword>
<reference evidence="2" key="1">
    <citation type="submission" date="2021-01" db="EMBL/GenBank/DDBJ databases">
        <title>Whole genome shotgun sequence of Rugosimonospora africana NBRC 104875.</title>
        <authorList>
            <person name="Komaki H."/>
            <person name="Tamura T."/>
        </authorList>
    </citation>
    <scope>NUCLEOTIDE SEQUENCE</scope>
    <source>
        <strain evidence="2">NBRC 104875</strain>
    </source>
</reference>
<gene>
    <name evidence="2" type="ORF">Raf01_78200</name>
</gene>
<evidence type="ECO:0000313" key="2">
    <source>
        <dbReference type="EMBL" id="GIH19648.1"/>
    </source>
</evidence>
<organism evidence="2 3">
    <name type="scientific">Rugosimonospora africana</name>
    <dbReference type="NCBI Taxonomy" id="556532"/>
    <lineage>
        <taxon>Bacteria</taxon>
        <taxon>Bacillati</taxon>
        <taxon>Actinomycetota</taxon>
        <taxon>Actinomycetes</taxon>
        <taxon>Micromonosporales</taxon>
        <taxon>Micromonosporaceae</taxon>
        <taxon>Rugosimonospora</taxon>
    </lineage>
</organism>
<keyword evidence="1" id="KW-0472">Membrane</keyword>
<sequence>MRRPHPGSAAHGWVSGSFAVMILIGSIFGHHAIGDPISTVILGLLLGIFVFAASSYGFTIVRSMYLSDGLLTPADRRGSNAGPPPHPSPSFAIQ</sequence>
<dbReference type="Proteomes" id="UP000642748">
    <property type="component" value="Unassembled WGS sequence"/>
</dbReference>
<keyword evidence="1" id="KW-0812">Transmembrane</keyword>
<accession>A0A8J3VVE9</accession>